<name>A0AAV9N9C6_9EURO</name>
<sequence>MPVGKLEIVVHNYKSLSSLLIRHMSISRQGLVVPRASKPMNPNPALPFIPASLRPPQVDPSPVLTSHAEDATQRELQARSRYGGFLPTLDRVGGATDHPAVPGHTPLAHFVYEVKQQYSESMPPPPTFNQSTRAAPQVYAPQAQPYPKVSHTGNNSGGANVVAGDQTFNRTRARYAAGPDSKSRNPSSPPRDEEYNNPRNESRNQPIPPSRQEQVYDFVQIGDNTNGANVTYPTSRQIFNDSDVAFGKAD</sequence>
<dbReference type="GeneID" id="89971854"/>
<reference evidence="2 3" key="1">
    <citation type="submission" date="2023-08" db="EMBL/GenBank/DDBJ databases">
        <title>Black Yeasts Isolated from many extreme environments.</title>
        <authorList>
            <person name="Coleine C."/>
            <person name="Stajich J.E."/>
            <person name="Selbmann L."/>
        </authorList>
    </citation>
    <scope>NUCLEOTIDE SEQUENCE [LARGE SCALE GENOMIC DNA]</scope>
    <source>
        <strain evidence="2 3">CCFEE 5792</strain>
    </source>
</reference>
<dbReference type="RefSeq" id="XP_064704976.1">
    <property type="nucleotide sequence ID" value="XM_064847255.1"/>
</dbReference>
<evidence type="ECO:0000313" key="2">
    <source>
        <dbReference type="EMBL" id="KAK5050390.1"/>
    </source>
</evidence>
<gene>
    <name evidence="2" type="ORF">LTR84_003671</name>
</gene>
<feature type="compositionally biased region" description="Basic and acidic residues" evidence="1">
    <location>
        <begin position="190"/>
        <end position="202"/>
    </location>
</feature>
<feature type="region of interest" description="Disordered" evidence="1">
    <location>
        <begin position="144"/>
        <end position="216"/>
    </location>
</feature>
<evidence type="ECO:0000256" key="1">
    <source>
        <dbReference type="SAM" id="MobiDB-lite"/>
    </source>
</evidence>
<organism evidence="2 3">
    <name type="scientific">Exophiala bonariae</name>
    <dbReference type="NCBI Taxonomy" id="1690606"/>
    <lineage>
        <taxon>Eukaryota</taxon>
        <taxon>Fungi</taxon>
        <taxon>Dikarya</taxon>
        <taxon>Ascomycota</taxon>
        <taxon>Pezizomycotina</taxon>
        <taxon>Eurotiomycetes</taxon>
        <taxon>Chaetothyriomycetidae</taxon>
        <taxon>Chaetothyriales</taxon>
        <taxon>Herpotrichiellaceae</taxon>
        <taxon>Exophiala</taxon>
    </lineage>
</organism>
<dbReference type="AlphaFoldDB" id="A0AAV9N9C6"/>
<accession>A0AAV9N9C6</accession>
<proteinExistence type="predicted"/>
<dbReference type="EMBL" id="JAVRRD010000017">
    <property type="protein sequence ID" value="KAK5050390.1"/>
    <property type="molecule type" value="Genomic_DNA"/>
</dbReference>
<dbReference type="Proteomes" id="UP001358417">
    <property type="component" value="Unassembled WGS sequence"/>
</dbReference>
<comment type="caution">
    <text evidence="2">The sequence shown here is derived from an EMBL/GenBank/DDBJ whole genome shotgun (WGS) entry which is preliminary data.</text>
</comment>
<evidence type="ECO:0000313" key="3">
    <source>
        <dbReference type="Proteomes" id="UP001358417"/>
    </source>
</evidence>
<feature type="compositionally biased region" description="Low complexity" evidence="1">
    <location>
        <begin position="144"/>
        <end position="164"/>
    </location>
</feature>
<protein>
    <submittedName>
        <fullName evidence="2">Uncharacterized protein</fullName>
    </submittedName>
</protein>
<keyword evidence="3" id="KW-1185">Reference proteome</keyword>